<comment type="similarity">
    <text evidence="9">Belongs to the NAD synthetase family.</text>
</comment>
<dbReference type="PROSITE" id="PS50263">
    <property type="entry name" value="CN_HYDROLASE"/>
    <property type="match status" value="1"/>
</dbReference>
<comment type="caution">
    <text evidence="11">The sequence shown here is derived from an EMBL/GenBank/DDBJ whole genome shotgun (WGS) entry which is preliminary data.</text>
</comment>
<dbReference type="Gene3D" id="3.40.50.620">
    <property type="entry name" value="HUPs"/>
    <property type="match status" value="1"/>
</dbReference>
<keyword evidence="6 7" id="KW-0520">NAD</keyword>
<dbReference type="GO" id="GO:0009435">
    <property type="term" value="P:NAD+ biosynthetic process"/>
    <property type="evidence" value="ECO:0007669"/>
    <property type="project" value="UniProtKB-UniRule"/>
</dbReference>
<accession>A0A2H0LV08</accession>
<feature type="active site" description="For glutaminase activity" evidence="7">
    <location>
        <position position="115"/>
    </location>
</feature>
<feature type="active site" description="Proton acceptor; for glutaminase activity" evidence="7">
    <location>
        <position position="48"/>
    </location>
</feature>
<dbReference type="PANTHER" id="PTHR23090">
    <property type="entry name" value="NH 3 /GLUTAMINE-DEPENDENT NAD + SYNTHETASE"/>
    <property type="match status" value="1"/>
</dbReference>
<comment type="caution">
    <text evidence="7">Lacks conserved residue(s) required for the propagation of feature annotation.</text>
</comment>
<dbReference type="NCBIfam" id="TIGR00552">
    <property type="entry name" value="nadE"/>
    <property type="match status" value="1"/>
</dbReference>
<feature type="binding site" evidence="7">
    <location>
        <position position="121"/>
    </location>
    <ligand>
        <name>L-glutamine</name>
        <dbReference type="ChEBI" id="CHEBI:58359"/>
    </ligand>
</feature>
<keyword evidence="4 7" id="KW-0547">Nucleotide-binding</keyword>
<comment type="function">
    <text evidence="7">Catalyzes the ATP-dependent amidation of deamido-NAD to form NAD. Uses L-glutamine as a nitrogen source.</text>
</comment>
<reference evidence="11 12" key="1">
    <citation type="submission" date="2017-09" db="EMBL/GenBank/DDBJ databases">
        <title>Depth-based differentiation of microbial function through sediment-hosted aquifers and enrichment of novel symbionts in the deep terrestrial subsurface.</title>
        <authorList>
            <person name="Probst A.J."/>
            <person name="Ladd B."/>
            <person name="Jarett J.K."/>
            <person name="Geller-Mcgrath D.E."/>
            <person name="Sieber C.M."/>
            <person name="Emerson J.B."/>
            <person name="Anantharaman K."/>
            <person name="Thomas B.C."/>
            <person name="Malmstrom R."/>
            <person name="Stieglmeier M."/>
            <person name="Klingl A."/>
            <person name="Woyke T."/>
            <person name="Ryan C.M."/>
            <person name="Banfield J.F."/>
        </authorList>
    </citation>
    <scope>NUCLEOTIDE SEQUENCE [LARGE SCALE GENOMIC DNA]</scope>
    <source>
        <strain evidence="11">CG11_big_fil_rev_8_21_14_0_20_42_13</strain>
    </source>
</reference>
<evidence type="ECO:0000256" key="1">
    <source>
        <dbReference type="ARBA" id="ARBA00005188"/>
    </source>
</evidence>
<keyword evidence="5 7" id="KW-0067">ATP-binding</keyword>
<evidence type="ECO:0000313" key="11">
    <source>
        <dbReference type="EMBL" id="PIQ88242.1"/>
    </source>
</evidence>
<comment type="similarity">
    <text evidence="2 7 8">In the C-terminal section; belongs to the NAD synthetase family.</text>
</comment>
<feature type="binding site" evidence="7">
    <location>
        <position position="416"/>
    </location>
    <ligand>
        <name>ATP</name>
        <dbReference type="ChEBI" id="CHEBI:30616"/>
    </ligand>
</feature>
<evidence type="ECO:0000256" key="8">
    <source>
        <dbReference type="PIRNR" id="PIRNR006630"/>
    </source>
</evidence>
<dbReference type="InterPro" id="IPR014729">
    <property type="entry name" value="Rossmann-like_a/b/a_fold"/>
</dbReference>
<evidence type="ECO:0000313" key="12">
    <source>
        <dbReference type="Proteomes" id="UP000229641"/>
    </source>
</evidence>
<feature type="active site" description="Nucleophile; for glutaminase activity" evidence="7">
    <location>
        <position position="151"/>
    </location>
</feature>
<sequence>MVTSKENLRIAIAQINPIVGDIEFNFNKIHRFILEAREAKADIVTFPELSLCGYPPEDLLLKNEFIGRNISALNKLKKSINDIIAVVGFVDSKDRKLYNAAAVIFKKRIAGIYRKILLPNYSVFDEKRYFSAGKDYPIFKISNIIFGVDICEDIWDKKGPLCFQANQGARIVFNISASPYYMSKAKIREDLLCQQAKKNKVFIVYTNIVGGQDELVFDGQSLIIDDKGRIMFRLPAFKEGMMIFDLPVPVVKTGGKAILIKKDINIPKPQLKPQISAGNIMPIEEVYLALVLGLKDYVNKNGFKKVVIGLSGGVDSSLVAALAVFALGADNVTGVFMPSQFSSLESREDAYELAKNLSIEIREMPIRSVFDAYLSEFSGIFKDMPQDITEENLQARIRGNMLMALSNKFGWLVLTTGNKSEVSCGYCTLYGDMAGGFSVIKDVPKTLVYKLAEFINTSIKEGAIPARVLIKEPTAELRHNQKDSDSLPEYELLDKILKKYVEEDKSMDEIIKSGFKKEVVTKVISLVDKSEYKRRQSAPGIKITPRAFGKDRRMPITNGFRNSV</sequence>
<feature type="binding site" evidence="7">
    <location>
        <position position="392"/>
    </location>
    <ligand>
        <name>deamido-NAD(+)</name>
        <dbReference type="ChEBI" id="CHEBI:58437"/>
        <note>ligand shared between two neighboring subunits</note>
    </ligand>
</feature>
<dbReference type="EC" id="6.3.5.1" evidence="7 8"/>
<comment type="catalytic activity">
    <reaction evidence="7 8">
        <text>deamido-NAD(+) + L-glutamine + ATP + H2O = L-glutamate + AMP + diphosphate + NAD(+) + H(+)</text>
        <dbReference type="Rhea" id="RHEA:24384"/>
        <dbReference type="ChEBI" id="CHEBI:15377"/>
        <dbReference type="ChEBI" id="CHEBI:15378"/>
        <dbReference type="ChEBI" id="CHEBI:29985"/>
        <dbReference type="ChEBI" id="CHEBI:30616"/>
        <dbReference type="ChEBI" id="CHEBI:33019"/>
        <dbReference type="ChEBI" id="CHEBI:57540"/>
        <dbReference type="ChEBI" id="CHEBI:58359"/>
        <dbReference type="ChEBI" id="CHEBI:58437"/>
        <dbReference type="ChEBI" id="CHEBI:456215"/>
        <dbReference type="EC" id="6.3.5.1"/>
    </reaction>
</comment>
<evidence type="ECO:0000256" key="2">
    <source>
        <dbReference type="ARBA" id="ARBA00007145"/>
    </source>
</evidence>
<evidence type="ECO:0000256" key="3">
    <source>
        <dbReference type="ARBA" id="ARBA00022598"/>
    </source>
</evidence>
<feature type="binding site" evidence="7">
    <location>
        <position position="533"/>
    </location>
    <ligand>
        <name>deamido-NAD(+)</name>
        <dbReference type="ChEBI" id="CHEBI:58437"/>
        <note>ligand shared between two neighboring subunits</note>
    </ligand>
</feature>
<dbReference type="GO" id="GO:0005737">
    <property type="term" value="C:cytoplasm"/>
    <property type="evidence" value="ECO:0007669"/>
    <property type="project" value="InterPro"/>
</dbReference>
<dbReference type="SUPFAM" id="SSF52402">
    <property type="entry name" value="Adenine nucleotide alpha hydrolases-like"/>
    <property type="match status" value="1"/>
</dbReference>
<dbReference type="InterPro" id="IPR003694">
    <property type="entry name" value="NAD_synthase"/>
</dbReference>
<dbReference type="AlphaFoldDB" id="A0A2H0LV08"/>
<evidence type="ECO:0000256" key="4">
    <source>
        <dbReference type="ARBA" id="ARBA00022741"/>
    </source>
</evidence>
<comment type="pathway">
    <text evidence="1 7 8">Cofactor biosynthesis; NAD(+) biosynthesis; NAD(+) from deamido-NAD(+) (L-Gln route): step 1/1.</text>
</comment>
<evidence type="ECO:0000256" key="9">
    <source>
        <dbReference type="RuleBase" id="RU003811"/>
    </source>
</evidence>
<dbReference type="InterPro" id="IPR003010">
    <property type="entry name" value="C-N_Hydrolase"/>
</dbReference>
<protein>
    <recommendedName>
        <fullName evidence="7 8">Glutamine-dependent NAD(+) synthetase</fullName>
        <ecNumber evidence="7 8">6.3.5.1</ecNumber>
    </recommendedName>
    <alternativeName>
        <fullName evidence="7 8">NAD(+) synthase [glutamine-hydrolyzing]</fullName>
    </alternativeName>
</protein>
<dbReference type="CDD" id="cd07570">
    <property type="entry name" value="GAT_Gln-NAD-synth"/>
    <property type="match status" value="1"/>
</dbReference>
<dbReference type="Proteomes" id="UP000229641">
    <property type="component" value="Unassembled WGS sequence"/>
</dbReference>
<dbReference type="HAMAP" id="MF_02090">
    <property type="entry name" value="NadE_glutamine_dep"/>
    <property type="match status" value="1"/>
</dbReference>
<organism evidence="11 12">
    <name type="scientific">Candidatus Ghiorseimicrobium undicola</name>
    <dbReference type="NCBI Taxonomy" id="1974746"/>
    <lineage>
        <taxon>Bacteria</taxon>
        <taxon>Pseudomonadati</taxon>
        <taxon>Candidatus Omnitrophota</taxon>
        <taxon>Candidatus Ghiorseimicrobium</taxon>
    </lineage>
</organism>
<proteinExistence type="inferred from homology"/>
<dbReference type="CDD" id="cd00553">
    <property type="entry name" value="NAD_synthase"/>
    <property type="match status" value="1"/>
</dbReference>
<feature type="binding site" evidence="7">
    <location>
        <begin position="309"/>
        <end position="316"/>
    </location>
    <ligand>
        <name>ATP</name>
        <dbReference type="ChEBI" id="CHEBI:30616"/>
    </ligand>
</feature>
<evidence type="ECO:0000259" key="10">
    <source>
        <dbReference type="PROSITE" id="PS50263"/>
    </source>
</evidence>
<dbReference type="InterPro" id="IPR014445">
    <property type="entry name" value="Gln-dep_NAD_synthase"/>
</dbReference>
<dbReference type="GO" id="GO:0008795">
    <property type="term" value="F:NAD+ synthase activity"/>
    <property type="evidence" value="ECO:0007669"/>
    <property type="project" value="UniProtKB-UniRule"/>
</dbReference>
<gene>
    <name evidence="7" type="primary">nadE</name>
    <name evidence="11" type="ORF">COV72_09365</name>
</gene>
<dbReference type="PIRSF" id="PIRSF006630">
    <property type="entry name" value="NADS_GAT"/>
    <property type="match status" value="1"/>
</dbReference>
<dbReference type="FunFam" id="3.40.50.620:FF:000106">
    <property type="entry name" value="Glutamine-dependent NAD(+) synthetase"/>
    <property type="match status" value="1"/>
</dbReference>
<feature type="binding site" evidence="7">
    <location>
        <position position="421"/>
    </location>
    <ligand>
        <name>deamido-NAD(+)</name>
        <dbReference type="ChEBI" id="CHEBI:58437"/>
        <note>ligand shared between two neighboring subunits</note>
    </ligand>
</feature>
<name>A0A2H0LV08_9BACT</name>
<dbReference type="InterPro" id="IPR036526">
    <property type="entry name" value="C-N_Hydrolase_sf"/>
</dbReference>
<dbReference type="Pfam" id="PF02540">
    <property type="entry name" value="NAD_synthase"/>
    <property type="match status" value="1"/>
</dbReference>
<dbReference type="NCBIfam" id="NF010588">
    <property type="entry name" value="PRK13981.1"/>
    <property type="match status" value="1"/>
</dbReference>
<dbReference type="GO" id="GO:0003952">
    <property type="term" value="F:NAD+ synthase (glutamine-hydrolyzing) activity"/>
    <property type="evidence" value="ECO:0007669"/>
    <property type="project" value="UniProtKB-UniRule"/>
</dbReference>
<dbReference type="GO" id="GO:0005524">
    <property type="term" value="F:ATP binding"/>
    <property type="evidence" value="ECO:0007669"/>
    <property type="project" value="UniProtKB-UniRule"/>
</dbReference>
<dbReference type="SUPFAM" id="SSF56317">
    <property type="entry name" value="Carbon-nitrogen hydrolase"/>
    <property type="match status" value="1"/>
</dbReference>
<dbReference type="GO" id="GO:0004359">
    <property type="term" value="F:glutaminase activity"/>
    <property type="evidence" value="ECO:0007669"/>
    <property type="project" value="InterPro"/>
</dbReference>
<evidence type="ECO:0000256" key="5">
    <source>
        <dbReference type="ARBA" id="ARBA00022840"/>
    </source>
</evidence>
<keyword evidence="3 7" id="KW-0436">Ligase</keyword>
<dbReference type="InterPro" id="IPR022310">
    <property type="entry name" value="NAD/GMP_synthase"/>
</dbReference>
<dbReference type="PANTHER" id="PTHR23090:SF9">
    <property type="entry name" value="GLUTAMINE-DEPENDENT NAD(+) SYNTHETASE"/>
    <property type="match status" value="1"/>
</dbReference>
<dbReference type="EMBL" id="PCWA01000113">
    <property type="protein sequence ID" value="PIQ88242.1"/>
    <property type="molecule type" value="Genomic_DNA"/>
</dbReference>
<feature type="binding site" evidence="7">
    <location>
        <position position="178"/>
    </location>
    <ligand>
        <name>L-glutamine</name>
        <dbReference type="ChEBI" id="CHEBI:58359"/>
    </ligand>
</feature>
<evidence type="ECO:0000256" key="6">
    <source>
        <dbReference type="ARBA" id="ARBA00023027"/>
    </source>
</evidence>
<feature type="domain" description="CN hydrolase" evidence="10">
    <location>
        <begin position="8"/>
        <end position="248"/>
    </location>
</feature>
<dbReference type="Pfam" id="PF00795">
    <property type="entry name" value="CN_hydrolase"/>
    <property type="match status" value="1"/>
</dbReference>
<feature type="binding site" evidence="7">
    <location>
        <position position="184"/>
    </location>
    <ligand>
        <name>L-glutamine</name>
        <dbReference type="ChEBI" id="CHEBI:58359"/>
    </ligand>
</feature>
<dbReference type="Gene3D" id="3.60.110.10">
    <property type="entry name" value="Carbon-nitrogen hydrolase"/>
    <property type="match status" value="1"/>
</dbReference>
<dbReference type="UniPathway" id="UPA00253">
    <property type="reaction ID" value="UER00334"/>
</dbReference>
<evidence type="ECO:0000256" key="7">
    <source>
        <dbReference type="HAMAP-Rule" id="MF_02090"/>
    </source>
</evidence>